<dbReference type="Gene3D" id="1.10.287.1490">
    <property type="match status" value="1"/>
</dbReference>
<feature type="region of interest" description="Disordered" evidence="5">
    <location>
        <begin position="623"/>
        <end position="707"/>
    </location>
</feature>
<feature type="coiled-coil region" evidence="4">
    <location>
        <begin position="1062"/>
        <end position="1156"/>
    </location>
</feature>
<keyword evidence="1 3" id="KW-0963">Cytoplasm</keyword>
<feature type="region of interest" description="Disordered" evidence="5">
    <location>
        <begin position="1656"/>
        <end position="1681"/>
    </location>
</feature>
<feature type="coiled-coil region" evidence="4">
    <location>
        <begin position="1287"/>
        <end position="1383"/>
    </location>
</feature>
<dbReference type="VEuPathDB" id="VectorBase:MDOMA2_020728"/>
<comment type="subcellular location">
    <subcellularLocation>
        <location evidence="3">Cytoplasm</location>
    </subcellularLocation>
    <subcellularLocation>
        <location evidence="2">Dynein axonemal particle</location>
    </subcellularLocation>
</comment>
<dbReference type="Pfam" id="PF18201">
    <property type="entry name" value="PIH1_CS"/>
    <property type="match status" value="1"/>
</dbReference>
<dbReference type="GO" id="GO:0120293">
    <property type="term" value="C:dynein axonemal particle"/>
    <property type="evidence" value="ECO:0007669"/>
    <property type="project" value="UniProtKB-SubCell"/>
</dbReference>
<evidence type="ECO:0000256" key="4">
    <source>
        <dbReference type="SAM" id="Coils"/>
    </source>
</evidence>
<dbReference type="VEuPathDB" id="VectorBase:MDOMA2_009756"/>
<dbReference type="GO" id="GO:0060285">
    <property type="term" value="P:cilium-dependent cell motility"/>
    <property type="evidence" value="ECO:0007669"/>
    <property type="project" value="UniProtKB-UniRule"/>
</dbReference>
<feature type="compositionally biased region" description="Basic and acidic residues" evidence="5">
    <location>
        <begin position="1666"/>
        <end position="1681"/>
    </location>
</feature>
<evidence type="ECO:0000313" key="8">
    <source>
        <dbReference type="EnsemblMetazoa" id="MDOA015312-PA"/>
    </source>
</evidence>
<feature type="region of interest" description="Disordered" evidence="5">
    <location>
        <begin position="236"/>
        <end position="256"/>
    </location>
</feature>
<dbReference type="STRING" id="7370.A0A1I8NHV6"/>
<feature type="compositionally biased region" description="Low complexity" evidence="5">
    <location>
        <begin position="1482"/>
        <end position="1513"/>
    </location>
</feature>
<feature type="coiled-coil region" evidence="4">
    <location>
        <begin position="1221"/>
        <end position="1262"/>
    </location>
</feature>
<dbReference type="InterPro" id="IPR050734">
    <property type="entry name" value="PIH1/Kintoun_subfamily"/>
</dbReference>
<evidence type="ECO:0000256" key="1">
    <source>
        <dbReference type="ARBA" id="ARBA00022490"/>
    </source>
</evidence>
<accession>A0A1I8NHV6</accession>
<feature type="compositionally biased region" description="Basic and acidic residues" evidence="5">
    <location>
        <begin position="239"/>
        <end position="250"/>
    </location>
</feature>
<name>A0A1I8NHV6_MUSDO</name>
<dbReference type="GO" id="GO:0070286">
    <property type="term" value="P:axonemal dynein complex assembly"/>
    <property type="evidence" value="ECO:0007669"/>
    <property type="project" value="UniProtKB-UniRule"/>
</dbReference>
<keyword evidence="4" id="KW-0175">Coiled coil</keyword>
<feature type="region of interest" description="Disordered" evidence="5">
    <location>
        <begin position="811"/>
        <end position="831"/>
    </location>
</feature>
<comment type="similarity">
    <text evidence="3">Belongs to the PIH1 family. Kintoun subfamily.</text>
</comment>
<dbReference type="InterPro" id="IPR041442">
    <property type="entry name" value="PIH1D1/2/3_CS-like"/>
</dbReference>
<protein>
    <recommendedName>
        <fullName evidence="3">Protein kintoun</fullName>
    </recommendedName>
    <alternativeName>
        <fullName evidence="3">Dynein assembly factor 2, axonemal homolog</fullName>
    </alternativeName>
</protein>
<feature type="domain" description="PIH1 N-terminal" evidence="6">
    <location>
        <begin position="75"/>
        <end position="237"/>
    </location>
</feature>
<evidence type="ECO:0000256" key="3">
    <source>
        <dbReference type="HAMAP-Rule" id="MF_03069"/>
    </source>
</evidence>
<dbReference type="VEuPathDB" id="VectorBase:MDOMA2_016345"/>
<comment type="function">
    <text evidence="3">Required for cytoplasmic pre-assembly of axonemal dyneins, thereby playing a central role in motility in cilia and flagella. Involved in pre-assembly of dynein arm complexes in the cytoplasm before intraflagellar transport loads them for the ciliary compartment.</text>
</comment>
<dbReference type="VEuPathDB" id="VectorBase:MDOA015312"/>
<feature type="compositionally biased region" description="Low complexity" evidence="5">
    <location>
        <begin position="680"/>
        <end position="690"/>
    </location>
</feature>
<evidence type="ECO:0000259" key="7">
    <source>
        <dbReference type="Pfam" id="PF18201"/>
    </source>
</evidence>
<feature type="compositionally biased region" description="Polar residues" evidence="5">
    <location>
        <begin position="637"/>
        <end position="648"/>
    </location>
</feature>
<dbReference type="eggNOG" id="ENOG502RTF9">
    <property type="taxonomic scope" value="Eukaryota"/>
</dbReference>
<evidence type="ECO:0000256" key="2">
    <source>
        <dbReference type="ARBA" id="ARBA00024190"/>
    </source>
</evidence>
<dbReference type="PANTHER" id="PTHR22997">
    <property type="entry name" value="PIH1 DOMAIN-CONTAINING PROTEIN 1"/>
    <property type="match status" value="1"/>
</dbReference>
<dbReference type="InterPro" id="IPR012981">
    <property type="entry name" value="PIH1_N"/>
</dbReference>
<dbReference type="InterPro" id="IPR034727">
    <property type="entry name" value="Kintoun"/>
</dbReference>
<dbReference type="Pfam" id="PF08190">
    <property type="entry name" value="PIH1"/>
    <property type="match status" value="1"/>
</dbReference>
<feature type="coiled-coil region" evidence="4">
    <location>
        <begin position="854"/>
        <end position="1035"/>
    </location>
</feature>
<dbReference type="PANTHER" id="PTHR22997:SF3">
    <property type="entry name" value="PROTEIN KINTOUN"/>
    <property type="match status" value="1"/>
</dbReference>
<feature type="compositionally biased region" description="Low complexity" evidence="5">
    <location>
        <begin position="751"/>
        <end position="782"/>
    </location>
</feature>
<evidence type="ECO:0000259" key="6">
    <source>
        <dbReference type="Pfam" id="PF08190"/>
    </source>
</evidence>
<proteinExistence type="inferred from homology"/>
<feature type="compositionally biased region" description="Polar residues" evidence="5">
    <location>
        <begin position="1"/>
        <end position="30"/>
    </location>
</feature>
<evidence type="ECO:0000256" key="5">
    <source>
        <dbReference type="SAM" id="MobiDB-lite"/>
    </source>
</evidence>
<dbReference type="HAMAP" id="MF_03069">
    <property type="entry name" value="Kintoun"/>
    <property type="match status" value="1"/>
</dbReference>
<feature type="domain" description="PIH1D1/2/3 CS-like" evidence="7">
    <location>
        <begin position="282"/>
        <end position="383"/>
    </location>
</feature>
<feature type="region of interest" description="Disordered" evidence="5">
    <location>
        <begin position="751"/>
        <end position="784"/>
    </location>
</feature>
<feature type="region of interest" description="Disordered" evidence="5">
    <location>
        <begin position="1482"/>
        <end position="1515"/>
    </location>
</feature>
<dbReference type="EnsemblMetazoa" id="MDOA015312-RA">
    <property type="protein sequence ID" value="MDOA015312-PA"/>
    <property type="gene ID" value="MDOA015312"/>
</dbReference>
<sequence length="1681" mass="194013">MSSATTIPSTAHHNSNTTQLSTANCKATRTASPPPSSSAASVSQFDITKDEFERISEALKKEEFRKLFLDYIEEIQDPENRKRYEDEIKQIEAERGVDVIFVHPQPGFVIKTSRNGEQKCFINCAKNEHVGKPTSQVSLNHATGQKGLSWSIPMAQAPPRDDFDNNKKRCCVYDVVFHPDALYLAEKNSAFHKCLVDTALDAVEREYKVTLDRVNIKFPKLQYKGLPRPTVIRKLSKTPSKDAEEPHPLEHMYPAKPTADTEAPKILPMKSMENMNKKSEYCTPKYTLTHRHDVDLSQYTNELDAKLNATKPRELVVDIELPLLNSSNECQLDVTEKSIFLLSDKVGSKYRLNLDLPLKVDDKNGSAKFDVDTRHLVITLPVMQTPLAIQREMHESLLHLNREDSGVESDMLNEDLVSSTAESPVEELNSTSLDEVLQKAVNNVAVKVGDSFLKSNVDYQLPNKFDCNVLDNTMSLILQVRNVQDDSIQMQQHEHSLEVQFSSVGSGYYPTYYAFYIQLTESNSEMKINKVEAEAWENNVILNIYFNQTAENLTSYLAGLDSDHLKEYYIYGKTKMAHKSRQRQKVVAKHLLTEPTNMDITIERSECDKSVDIEIKPRLAENSTCNTNTTEDEDCHGTTSASADNNSTQNSKKLNKKQKRKNKKRRSLSESACDDIKAYQQQQQQQQQQQHYMKHQQHFVRDGTDSTDCDETLTHCEELIDFVDTTTEFLDPSERLVCIESISLPDVVVESTNSCGNTSSSHSSSVSGGGASSSNNASSDAASGEERDIININGATGNAMGNVHFIPIHVEGSGSGRSSPRKQSVDDSVVGSGKATIEIIEDVTEMPQFNMAHKSNQQNDLKAESLKKELLEQKTQFTLQLEDAHKNVNQLQTKINEMQMKIETLEQELSTKTWNVERLQGELNAAQRDDEYVRQKLKVLEDEKTNLRHRFHDCEDELKAKYDELETQYNELQEKYKQTQALASNLQTQLAQAQTDAQEQRDEVERIRTSLEEQVALLKSALENSENERKICEDKWQREFEMLRTQNMEREESIMTDCEWQLRETQKQCKERIDKVEAARKEAVENVELLENELEALSKEADDLKIYQKQVTSLRGVVNEQATSIQTLMSQIESLKTELETANTSLQEQIEAVTKIKFHCDNALYDKERQMIYRIDEVRNEAAAFWEDKLYTEMTRLKNELESVYVDERRDALDKLQVEHVEELKALTNRYTANEEELRAELTEAQEALERKSREFLELREKSDQALLQTRMHLDRADRDFQKAMCQEEERREALELKLRNEFEEEKQEMEEKFRERLGQVKEEFAKELQINTQELTREHEKELQKLKVKLTAEKEQALQELAERHRQKMFDAEEKIKEIELRYKRDLKDLKAAYDAEKIALDKRDISNANEIEQLHRKCRCLTNLFEEMRMRYERRDPRPEDLREIAELRERCESQERDMYLLTDRLREMQIQMNELQQNNANMNNNSNNISSSSSTTTSTLMTKTLTTTTTTRRRRQAVYQMPFKINFEKKDYCRHTNNSNTTIYYLLQQQQQQQHTTTVNRNLEACVQDLHDKTFGQGGVVQITSNTSYPGQNYEGYTSRYETRNFDKNSETGVKPLESSFSQMTLNSESGGKVSLIDQGSQRLTSMTQRVMERKTFSTTSETRTEKKTESHSFRLEK</sequence>
<reference evidence="8" key="1">
    <citation type="submission" date="2020-05" db="UniProtKB">
        <authorList>
            <consortium name="EnsemblMetazoa"/>
        </authorList>
    </citation>
    <scope>IDENTIFICATION</scope>
    <source>
        <strain evidence="8">Aabys</strain>
    </source>
</reference>
<organism evidence="8">
    <name type="scientific">Musca domestica</name>
    <name type="common">House fly</name>
    <dbReference type="NCBI Taxonomy" id="7370"/>
    <lineage>
        <taxon>Eukaryota</taxon>
        <taxon>Metazoa</taxon>
        <taxon>Ecdysozoa</taxon>
        <taxon>Arthropoda</taxon>
        <taxon>Hexapoda</taxon>
        <taxon>Insecta</taxon>
        <taxon>Pterygota</taxon>
        <taxon>Neoptera</taxon>
        <taxon>Endopterygota</taxon>
        <taxon>Diptera</taxon>
        <taxon>Brachycera</taxon>
        <taxon>Muscomorpha</taxon>
        <taxon>Muscoidea</taxon>
        <taxon>Muscidae</taxon>
        <taxon>Musca</taxon>
    </lineage>
</organism>
<feature type="region of interest" description="Disordered" evidence="5">
    <location>
        <begin position="1"/>
        <end position="44"/>
    </location>
</feature>
<feature type="compositionally biased region" description="Basic residues" evidence="5">
    <location>
        <begin position="653"/>
        <end position="666"/>
    </location>
</feature>